<dbReference type="STRING" id="1454001.AW08_03074"/>
<comment type="caution">
    <text evidence="2">The sequence shown here is derived from an EMBL/GenBank/DDBJ whole genome shotgun (WGS) entry which is preliminary data.</text>
</comment>
<dbReference type="PATRIC" id="fig|1454001.3.peg.3118"/>
<name>A0A011PH33_9PROT</name>
<proteinExistence type="predicted"/>
<keyword evidence="3" id="KW-1185">Reference proteome</keyword>
<feature type="transmembrane region" description="Helical" evidence="1">
    <location>
        <begin position="166"/>
        <end position="192"/>
    </location>
</feature>
<dbReference type="EMBL" id="JFAX01000021">
    <property type="protein sequence ID" value="EXI65554.1"/>
    <property type="molecule type" value="Genomic_DNA"/>
</dbReference>
<gene>
    <name evidence="2" type="ORF">AW08_03074</name>
</gene>
<evidence type="ECO:0000313" key="2">
    <source>
        <dbReference type="EMBL" id="EXI65554.1"/>
    </source>
</evidence>
<dbReference type="Proteomes" id="UP000020218">
    <property type="component" value="Unassembled WGS sequence"/>
</dbReference>
<evidence type="ECO:0000313" key="3">
    <source>
        <dbReference type="Proteomes" id="UP000020218"/>
    </source>
</evidence>
<keyword evidence="1" id="KW-0472">Membrane</keyword>
<evidence type="ECO:0000256" key="1">
    <source>
        <dbReference type="SAM" id="Phobius"/>
    </source>
</evidence>
<dbReference type="InterPro" id="IPR018692">
    <property type="entry name" value="DUF2189"/>
</dbReference>
<feature type="transmembrane region" description="Helical" evidence="1">
    <location>
        <begin position="212"/>
        <end position="245"/>
    </location>
</feature>
<organism evidence="2 3">
    <name type="scientific">Candidatus Accumulibacter adjunctus</name>
    <dbReference type="NCBI Taxonomy" id="1454001"/>
    <lineage>
        <taxon>Bacteria</taxon>
        <taxon>Pseudomonadati</taxon>
        <taxon>Pseudomonadota</taxon>
        <taxon>Betaproteobacteria</taxon>
        <taxon>Candidatus Accumulibacter</taxon>
    </lineage>
</organism>
<reference evidence="2" key="1">
    <citation type="submission" date="2014-02" db="EMBL/GenBank/DDBJ databases">
        <title>Expanding our view of genomic diversity in Candidatus Accumulibacter clades.</title>
        <authorList>
            <person name="Skennerton C.T."/>
            <person name="Barr J.J."/>
            <person name="Slater F.R."/>
            <person name="Bond P.L."/>
            <person name="Tyson G.W."/>
        </authorList>
    </citation>
    <scope>NUCLEOTIDE SEQUENCE [LARGE SCALE GENOMIC DNA]</scope>
</reference>
<feature type="transmembrane region" description="Helical" evidence="1">
    <location>
        <begin position="69"/>
        <end position="91"/>
    </location>
</feature>
<accession>A0A011PH33</accession>
<keyword evidence="1" id="KW-0812">Transmembrane</keyword>
<sequence length="278" mass="29617">MRVETSPTTERHDSVPAVRSVGIGRPLAWLAAGWRDLLANPIASLAYGLLFAIAGDLITIFAWRNGQIFIVATSGFFLVAPLLAGGLYEISRRLESGQKSTFIGSLAGGRRNAVELAKLGLFLALFGLAWERVSSFLFAFLAPGIAPDLVALLAEIHLSVEHRDLLLIWILAGGIQALLVFSLTVVSVPMLLDRPVTVGTAIRTSLSAVDANLLPMLAWGATVVVLTALGFLTLFFGLIVLMPLLGHATWHAYRDLVEQATASRPPAVGANEAFSPPG</sequence>
<dbReference type="AlphaFoldDB" id="A0A011PH33"/>
<protein>
    <submittedName>
        <fullName evidence="2">Integral membrane protein</fullName>
    </submittedName>
</protein>
<dbReference type="Pfam" id="PF09955">
    <property type="entry name" value="DUF2189"/>
    <property type="match status" value="1"/>
</dbReference>
<feature type="transmembrane region" description="Helical" evidence="1">
    <location>
        <begin position="136"/>
        <end position="154"/>
    </location>
</feature>
<keyword evidence="1" id="KW-1133">Transmembrane helix</keyword>
<feature type="transmembrane region" description="Helical" evidence="1">
    <location>
        <begin position="45"/>
        <end position="63"/>
    </location>
</feature>